<comment type="caution">
    <text evidence="1">The sequence shown here is derived from an EMBL/GenBank/DDBJ whole genome shotgun (WGS) entry which is preliminary data.</text>
</comment>
<keyword evidence="2" id="KW-1185">Reference proteome</keyword>
<evidence type="ECO:0000313" key="2">
    <source>
        <dbReference type="Proteomes" id="UP000295726"/>
    </source>
</evidence>
<dbReference type="AlphaFoldDB" id="A0A4R3K4U3"/>
<dbReference type="Proteomes" id="UP000295726">
    <property type="component" value="Unassembled WGS sequence"/>
</dbReference>
<dbReference type="RefSeq" id="WP_132381875.1">
    <property type="nucleotide sequence ID" value="NZ_DAIPCY010000017.1"/>
</dbReference>
<dbReference type="InterPro" id="IPR029039">
    <property type="entry name" value="Flavoprotein-like_sf"/>
</dbReference>
<organism evidence="1 2">
    <name type="scientific">Muricomes intestini</name>
    <dbReference type="NCBI Taxonomy" id="1796634"/>
    <lineage>
        <taxon>Bacteria</taxon>
        <taxon>Bacillati</taxon>
        <taxon>Bacillota</taxon>
        <taxon>Clostridia</taxon>
        <taxon>Lachnospirales</taxon>
        <taxon>Lachnospiraceae</taxon>
        <taxon>Muricomes</taxon>
    </lineage>
</organism>
<dbReference type="OrthoDB" id="4564047at2"/>
<evidence type="ECO:0000313" key="1">
    <source>
        <dbReference type="EMBL" id="TCS77710.1"/>
    </source>
</evidence>
<reference evidence="1 2" key="1">
    <citation type="submission" date="2019-03" db="EMBL/GenBank/DDBJ databases">
        <title>Genomic Encyclopedia of Type Strains, Phase IV (KMG-IV): sequencing the most valuable type-strain genomes for metagenomic binning, comparative biology and taxonomic classification.</title>
        <authorList>
            <person name="Goeker M."/>
        </authorList>
    </citation>
    <scope>NUCLEOTIDE SEQUENCE [LARGE SCALE GENOMIC DNA]</scope>
    <source>
        <strain evidence="1 2">DSM 29489</strain>
    </source>
</reference>
<proteinExistence type="predicted"/>
<dbReference type="Gene3D" id="3.40.50.360">
    <property type="match status" value="1"/>
</dbReference>
<sequence>MVDFKITVVDLSYIQEGEMEKMNVKVVYHSGRSGNTRKVAEAIAESFHIRAERIGKEKIDFTAPVDLLFVGDGIYFHKPHRKTRAFLQGMNPEIVKNAAAFGTYGNQLEIGALIAALLREQQISIAGEPFTCKGDSPGTDNKGHPDAMDLENARRFAQKVAASLKERGEE</sequence>
<accession>A0A4R3K4U3</accession>
<gene>
    <name evidence="1" type="ORF">EDD59_11527</name>
</gene>
<name>A0A4R3K4U3_9FIRM</name>
<dbReference type="SUPFAM" id="SSF52218">
    <property type="entry name" value="Flavoproteins"/>
    <property type="match status" value="1"/>
</dbReference>
<protein>
    <submittedName>
        <fullName evidence="1">Flavodoxin-like protein</fullName>
    </submittedName>
</protein>
<dbReference type="EMBL" id="SLZZ01000015">
    <property type="protein sequence ID" value="TCS77710.1"/>
    <property type="molecule type" value="Genomic_DNA"/>
</dbReference>